<dbReference type="EMBL" id="FOIT01000001">
    <property type="protein sequence ID" value="SEV83313.1"/>
    <property type="molecule type" value="Genomic_DNA"/>
</dbReference>
<dbReference type="Proteomes" id="UP000763505">
    <property type="component" value="Unassembled WGS sequence"/>
</dbReference>
<dbReference type="GO" id="GO:0006886">
    <property type="term" value="P:intracellular protein transport"/>
    <property type="evidence" value="ECO:0007669"/>
    <property type="project" value="InterPro"/>
</dbReference>
<reference evidence="2" key="2">
    <citation type="journal article" date="2021" name="PeerJ">
        <title>Extensive microbial diversity within the chicken gut microbiome revealed by metagenomics and culture.</title>
        <authorList>
            <person name="Gilroy R."/>
            <person name="Ravi A."/>
            <person name="Getino M."/>
            <person name="Pursley I."/>
            <person name="Horton D.L."/>
            <person name="Alikhan N.F."/>
            <person name="Baker D."/>
            <person name="Gharbi K."/>
            <person name="Hall N."/>
            <person name="Watson M."/>
            <person name="Adriaenssens E.M."/>
            <person name="Foster-Nyarko E."/>
            <person name="Jarju S."/>
            <person name="Secka A."/>
            <person name="Antonio M."/>
            <person name="Oren A."/>
            <person name="Chaudhuri R.R."/>
            <person name="La Ragione R."/>
            <person name="Hildebrand F."/>
            <person name="Pallen M.J."/>
        </authorList>
    </citation>
    <scope>NUCLEOTIDE SEQUENCE</scope>
    <source>
        <strain evidence="2">6019</strain>
    </source>
</reference>
<dbReference type="AlphaFoldDB" id="A0A662Z0T0"/>
<evidence type="ECO:0000313" key="3">
    <source>
        <dbReference type="EMBL" id="SEV83313.1"/>
    </source>
</evidence>
<dbReference type="Pfam" id="PF16264">
    <property type="entry name" value="SatD"/>
    <property type="match status" value="1"/>
</dbReference>
<dbReference type="RefSeq" id="WP_091473276.1">
    <property type="nucleotide sequence ID" value="NZ_FOIT01000001.1"/>
</dbReference>
<proteinExistence type="predicted"/>
<sequence length="218" mass="24411">MDNKKYIVIKADIINSRQSKDRNAVQKSLSKVLKTINETFSESIASRFMITSGDGFQGLMTSGKHFFDIIQLLESSVAPLKLRFGIGVGEVATDIDESNSAIIDGPSYHYADEMLTRVEEIEDQYSSISTNILLKSNTEPDELLNALLSMRYVVRSSWTTRQHEVIAAFVQMNEKQYETAAKLKVNQSTVSRALKSTDYYSVKSAEIALINHIEGTLL</sequence>
<reference evidence="3 4" key="1">
    <citation type="submission" date="2016-10" db="EMBL/GenBank/DDBJ databases">
        <authorList>
            <person name="Varghese N."/>
            <person name="Submissions S."/>
        </authorList>
    </citation>
    <scope>NUCLEOTIDE SEQUENCE [LARGE SCALE GENOMIC DNA]</scope>
    <source>
        <strain evidence="3 4">IBRC-M10081</strain>
    </source>
</reference>
<evidence type="ECO:0000313" key="2">
    <source>
        <dbReference type="EMBL" id="HJE19683.1"/>
    </source>
</evidence>
<accession>A0A662Z0T0</accession>
<keyword evidence="4" id="KW-1185">Reference proteome</keyword>
<dbReference type="GO" id="GO:0031267">
    <property type="term" value="F:small GTPase binding"/>
    <property type="evidence" value="ECO:0007669"/>
    <property type="project" value="InterPro"/>
</dbReference>
<dbReference type="EMBL" id="DYYI01000053">
    <property type="protein sequence ID" value="HJE19683.1"/>
    <property type="molecule type" value="Genomic_DNA"/>
</dbReference>
<gene>
    <name evidence="2" type="ORF">K8V35_04955</name>
    <name evidence="3" type="ORF">SAMN05192557_0330</name>
</gene>
<name>A0A662Z0T0_9STAP</name>
<dbReference type="Proteomes" id="UP000243605">
    <property type="component" value="Unassembled WGS sequence"/>
</dbReference>
<dbReference type="PROSITE" id="PS50166">
    <property type="entry name" value="IMPORTIN_B_NT"/>
    <property type="match status" value="1"/>
</dbReference>
<dbReference type="OrthoDB" id="3197351at2"/>
<evidence type="ECO:0000259" key="1">
    <source>
        <dbReference type="PROSITE" id="PS50166"/>
    </source>
</evidence>
<organism evidence="3 4">
    <name type="scientific">Aliicoccus persicus</name>
    <dbReference type="NCBI Taxonomy" id="930138"/>
    <lineage>
        <taxon>Bacteria</taxon>
        <taxon>Bacillati</taxon>
        <taxon>Bacillota</taxon>
        <taxon>Bacilli</taxon>
        <taxon>Bacillales</taxon>
        <taxon>Staphylococcaceae</taxon>
        <taxon>Aliicoccus</taxon>
    </lineage>
</organism>
<evidence type="ECO:0000313" key="4">
    <source>
        <dbReference type="Proteomes" id="UP000243605"/>
    </source>
</evidence>
<feature type="domain" description="Importin N-terminal" evidence="1">
    <location>
        <begin position="111"/>
        <end position="195"/>
    </location>
</feature>
<dbReference type="InterPro" id="IPR001494">
    <property type="entry name" value="Importin-beta_N"/>
</dbReference>
<reference evidence="2" key="3">
    <citation type="submission" date="2021-09" db="EMBL/GenBank/DDBJ databases">
        <authorList>
            <person name="Gilroy R."/>
        </authorList>
    </citation>
    <scope>NUCLEOTIDE SEQUENCE</scope>
    <source>
        <strain evidence="2">6019</strain>
    </source>
</reference>
<protein>
    <submittedName>
        <fullName evidence="3">SatD family (SatD)</fullName>
    </submittedName>
    <submittedName>
        <fullName evidence="2">SatD family protein</fullName>
    </submittedName>
</protein>
<dbReference type="InterPro" id="IPR032580">
    <property type="entry name" value="SatD"/>
</dbReference>